<organism evidence="1 2">
    <name type="scientific">Dictyobacter halimunensis</name>
    <dbReference type="NCBI Taxonomy" id="3026934"/>
    <lineage>
        <taxon>Bacteria</taxon>
        <taxon>Bacillati</taxon>
        <taxon>Chloroflexota</taxon>
        <taxon>Ktedonobacteria</taxon>
        <taxon>Ktedonobacterales</taxon>
        <taxon>Dictyobacteraceae</taxon>
        <taxon>Dictyobacter</taxon>
    </lineage>
</organism>
<dbReference type="EMBL" id="BSRI01000002">
    <property type="protein sequence ID" value="GLV60864.1"/>
    <property type="molecule type" value="Genomic_DNA"/>
</dbReference>
<protein>
    <submittedName>
        <fullName evidence="1">Uncharacterized protein</fullName>
    </submittedName>
</protein>
<reference evidence="1 2" key="1">
    <citation type="submission" date="2023-02" db="EMBL/GenBank/DDBJ databases">
        <title>Dictyobacter halimunensis sp. nov., a new member of the class Ktedonobacteria from forest soil in a geothermal area.</title>
        <authorList>
            <person name="Rachmania M.K."/>
            <person name="Ningsih F."/>
            <person name="Sakai Y."/>
            <person name="Yabe S."/>
            <person name="Yokota A."/>
            <person name="Sjamsuridzal W."/>
        </authorList>
    </citation>
    <scope>NUCLEOTIDE SEQUENCE [LARGE SCALE GENOMIC DNA]</scope>
    <source>
        <strain evidence="1 2">S3.2.2.5</strain>
    </source>
</reference>
<name>A0ABQ6G2W4_9CHLR</name>
<sequence length="101" mass="10826">MGSCVRRWRVGTTFAGVEDTGSDVVGERGPQSLALAARTTVEGRPYENAPFEERFRVWDVPLMGNVSRLFAGFDVLVDAEQVAGIVGGFDLRQPGVVVAVG</sequence>
<keyword evidence="2" id="KW-1185">Reference proteome</keyword>
<gene>
    <name evidence="1" type="ORF">KDH_76830</name>
</gene>
<dbReference type="Proteomes" id="UP001344906">
    <property type="component" value="Unassembled WGS sequence"/>
</dbReference>
<proteinExistence type="predicted"/>
<evidence type="ECO:0000313" key="1">
    <source>
        <dbReference type="EMBL" id="GLV60864.1"/>
    </source>
</evidence>
<comment type="caution">
    <text evidence="1">The sequence shown here is derived from an EMBL/GenBank/DDBJ whole genome shotgun (WGS) entry which is preliminary data.</text>
</comment>
<accession>A0ABQ6G2W4</accession>
<evidence type="ECO:0000313" key="2">
    <source>
        <dbReference type="Proteomes" id="UP001344906"/>
    </source>
</evidence>